<gene>
    <name evidence="1" type="ORF">M569_16069</name>
</gene>
<reference evidence="1 2" key="1">
    <citation type="journal article" date="2013" name="BMC Genomics">
        <title>The miniature genome of a carnivorous plant Genlisea aurea contains a low number of genes and short non-coding sequences.</title>
        <authorList>
            <person name="Leushkin E.V."/>
            <person name="Sutormin R.A."/>
            <person name="Nabieva E.R."/>
            <person name="Penin A.A."/>
            <person name="Kondrashov A.S."/>
            <person name="Logacheva M.D."/>
        </authorList>
    </citation>
    <scope>NUCLEOTIDE SEQUENCE [LARGE SCALE GENOMIC DNA]</scope>
</reference>
<keyword evidence="2" id="KW-1185">Reference proteome</keyword>
<dbReference type="OrthoDB" id="2018221at2759"/>
<dbReference type="AlphaFoldDB" id="S8D7Q2"/>
<accession>S8D7Q2</accession>
<dbReference type="PANTHER" id="PTHR35732:SF1">
    <property type="entry name" value="OS10G0545100 PROTEIN"/>
    <property type="match status" value="1"/>
</dbReference>
<dbReference type="EMBL" id="AUSU01008936">
    <property type="protein sequence ID" value="EPS58748.1"/>
    <property type="molecule type" value="Genomic_DNA"/>
</dbReference>
<proteinExistence type="predicted"/>
<dbReference type="Proteomes" id="UP000015453">
    <property type="component" value="Unassembled WGS sequence"/>
</dbReference>
<evidence type="ECO:0000313" key="1">
    <source>
        <dbReference type="EMBL" id="EPS58748.1"/>
    </source>
</evidence>
<dbReference type="PANTHER" id="PTHR35732">
    <property type="entry name" value="OS10G0545100 PROTEIN"/>
    <property type="match status" value="1"/>
</dbReference>
<organism evidence="1 2">
    <name type="scientific">Genlisea aurea</name>
    <dbReference type="NCBI Taxonomy" id="192259"/>
    <lineage>
        <taxon>Eukaryota</taxon>
        <taxon>Viridiplantae</taxon>
        <taxon>Streptophyta</taxon>
        <taxon>Embryophyta</taxon>
        <taxon>Tracheophyta</taxon>
        <taxon>Spermatophyta</taxon>
        <taxon>Magnoliopsida</taxon>
        <taxon>eudicotyledons</taxon>
        <taxon>Gunneridae</taxon>
        <taxon>Pentapetalae</taxon>
        <taxon>asterids</taxon>
        <taxon>lamiids</taxon>
        <taxon>Lamiales</taxon>
        <taxon>Lentibulariaceae</taxon>
        <taxon>Genlisea</taxon>
    </lineage>
</organism>
<sequence length="58" mass="6472">TYAIPDLPTELTKFVPLNSEDPKYGPPALLLVGFQLEEAPAIQQLLKLLDGEFLQVLY</sequence>
<feature type="non-terminal residue" evidence="1">
    <location>
        <position position="1"/>
    </location>
</feature>
<protein>
    <submittedName>
        <fullName evidence="1">Uncharacterized protein</fullName>
    </submittedName>
</protein>
<feature type="non-terminal residue" evidence="1">
    <location>
        <position position="58"/>
    </location>
</feature>
<name>S8D7Q2_9LAMI</name>
<evidence type="ECO:0000313" key="2">
    <source>
        <dbReference type="Proteomes" id="UP000015453"/>
    </source>
</evidence>
<comment type="caution">
    <text evidence="1">The sequence shown here is derived from an EMBL/GenBank/DDBJ whole genome shotgun (WGS) entry which is preliminary data.</text>
</comment>